<dbReference type="Proteomes" id="UP000028002">
    <property type="component" value="Unassembled WGS sequence"/>
</dbReference>
<dbReference type="EMBL" id="JGVH01000096">
    <property type="protein sequence ID" value="KER01241.1"/>
    <property type="molecule type" value="Genomic_DNA"/>
</dbReference>
<dbReference type="PATRIC" id="fig|1393735.3.peg.4267"/>
<evidence type="ECO:0000313" key="1">
    <source>
        <dbReference type="EMBL" id="KER01241.1"/>
    </source>
</evidence>
<dbReference type="AlphaFoldDB" id="A0A081RRD8"/>
<protein>
    <submittedName>
        <fullName evidence="1">Uncharacterized protein</fullName>
    </submittedName>
</protein>
<gene>
    <name evidence="1" type="ORF">MEG1DRAFT_04165</name>
</gene>
<comment type="caution">
    <text evidence="1">The sequence shown here is derived from an EMBL/GenBank/DDBJ whole genome shotgun (WGS) entry which is preliminary data.</text>
</comment>
<name>A0A081RRD8_PHOTE</name>
<accession>A0A081RRD8</accession>
<organism evidence="1 2">
    <name type="scientific">Photorhabdus temperata subsp. temperata Meg1</name>
    <dbReference type="NCBI Taxonomy" id="1393735"/>
    <lineage>
        <taxon>Bacteria</taxon>
        <taxon>Pseudomonadati</taxon>
        <taxon>Pseudomonadota</taxon>
        <taxon>Gammaproteobacteria</taxon>
        <taxon>Enterobacterales</taxon>
        <taxon>Morganellaceae</taxon>
        <taxon>Photorhabdus</taxon>
    </lineage>
</organism>
<sequence length="86" mass="9974">MNHYFSFYCVMVRIGEGYRRKTLKTYLLHSLNMDQAQQKQFRSVICRHPGADLVTMGDLGLVPGLNQLQITQCVQCVKAKNIWDRP</sequence>
<reference evidence="1 2" key="1">
    <citation type="submission" date="2014-03" db="EMBL/GenBank/DDBJ databases">
        <title>Draft Genome of Photorhabdus temperata Meg1.</title>
        <authorList>
            <person name="Hurst S.G.IV."/>
            <person name="Morris K."/>
            <person name="Thomas K."/>
            <person name="Tisa L.S."/>
        </authorList>
    </citation>
    <scope>NUCLEOTIDE SEQUENCE [LARGE SCALE GENOMIC DNA]</scope>
    <source>
        <strain evidence="1 2">Meg1</strain>
    </source>
</reference>
<proteinExistence type="predicted"/>
<evidence type="ECO:0000313" key="2">
    <source>
        <dbReference type="Proteomes" id="UP000028002"/>
    </source>
</evidence>